<evidence type="ECO:0000313" key="2">
    <source>
        <dbReference type="EMBL" id="KAF2437873.1"/>
    </source>
</evidence>
<evidence type="ECO:0000313" key="3">
    <source>
        <dbReference type="Proteomes" id="UP000799764"/>
    </source>
</evidence>
<dbReference type="Proteomes" id="UP000799764">
    <property type="component" value="Unassembled WGS sequence"/>
</dbReference>
<dbReference type="AlphaFoldDB" id="A0A9P4U694"/>
<organism evidence="2 3">
    <name type="scientific">Karstenula rhodostoma CBS 690.94</name>
    <dbReference type="NCBI Taxonomy" id="1392251"/>
    <lineage>
        <taxon>Eukaryota</taxon>
        <taxon>Fungi</taxon>
        <taxon>Dikarya</taxon>
        <taxon>Ascomycota</taxon>
        <taxon>Pezizomycotina</taxon>
        <taxon>Dothideomycetes</taxon>
        <taxon>Pleosporomycetidae</taxon>
        <taxon>Pleosporales</taxon>
        <taxon>Massarineae</taxon>
        <taxon>Didymosphaeriaceae</taxon>
        <taxon>Karstenula</taxon>
    </lineage>
</organism>
<gene>
    <name evidence="2" type="ORF">P171DRAFT_491729</name>
</gene>
<dbReference type="EMBL" id="MU001514">
    <property type="protein sequence ID" value="KAF2437873.1"/>
    <property type="molecule type" value="Genomic_DNA"/>
</dbReference>
<protein>
    <submittedName>
        <fullName evidence="2">Uncharacterized protein</fullName>
    </submittedName>
</protein>
<accession>A0A9P4U694</accession>
<name>A0A9P4U694_9PLEO</name>
<reference evidence="2" key="1">
    <citation type="journal article" date="2020" name="Stud. Mycol.">
        <title>101 Dothideomycetes genomes: a test case for predicting lifestyles and emergence of pathogens.</title>
        <authorList>
            <person name="Haridas S."/>
            <person name="Albert R."/>
            <person name="Binder M."/>
            <person name="Bloem J."/>
            <person name="Labutti K."/>
            <person name="Salamov A."/>
            <person name="Andreopoulos B."/>
            <person name="Baker S."/>
            <person name="Barry K."/>
            <person name="Bills G."/>
            <person name="Bluhm B."/>
            <person name="Cannon C."/>
            <person name="Castanera R."/>
            <person name="Culley D."/>
            <person name="Daum C."/>
            <person name="Ezra D."/>
            <person name="Gonzalez J."/>
            <person name="Henrissat B."/>
            <person name="Kuo A."/>
            <person name="Liang C."/>
            <person name="Lipzen A."/>
            <person name="Lutzoni F."/>
            <person name="Magnuson J."/>
            <person name="Mondo S."/>
            <person name="Nolan M."/>
            <person name="Ohm R."/>
            <person name="Pangilinan J."/>
            <person name="Park H.-J."/>
            <person name="Ramirez L."/>
            <person name="Alfaro M."/>
            <person name="Sun H."/>
            <person name="Tritt A."/>
            <person name="Yoshinaga Y."/>
            <person name="Zwiers L.-H."/>
            <person name="Turgeon B."/>
            <person name="Goodwin S."/>
            <person name="Spatafora J."/>
            <person name="Crous P."/>
            <person name="Grigoriev I."/>
        </authorList>
    </citation>
    <scope>NUCLEOTIDE SEQUENCE</scope>
    <source>
        <strain evidence="2">CBS 690.94</strain>
    </source>
</reference>
<dbReference type="OrthoDB" id="10545025at2759"/>
<feature type="region of interest" description="Disordered" evidence="1">
    <location>
        <begin position="153"/>
        <end position="172"/>
    </location>
</feature>
<keyword evidence="3" id="KW-1185">Reference proteome</keyword>
<feature type="region of interest" description="Disordered" evidence="1">
    <location>
        <begin position="1"/>
        <end position="50"/>
    </location>
</feature>
<proteinExistence type="predicted"/>
<comment type="caution">
    <text evidence="2">The sequence shown here is derived from an EMBL/GenBank/DDBJ whole genome shotgun (WGS) entry which is preliminary data.</text>
</comment>
<evidence type="ECO:0000256" key="1">
    <source>
        <dbReference type="SAM" id="MobiDB-lite"/>
    </source>
</evidence>
<sequence>MHSQPDTIVYKSIEDEAPTPSRAQQARPNDELQIHQRERHRRSRAPSPEEKLVACEHRYEPAHTISPSAQFALKAISEHVTVQTSFNFSEETRLNDELTWRLRGDDFNITQTLILEDVDAVVATIITYINDVVENGTTLSWPVWKARVTEEQLASSNKEDNEHSSAWSPSPA</sequence>